<evidence type="ECO:0000256" key="1">
    <source>
        <dbReference type="ARBA" id="ARBA00037961"/>
    </source>
</evidence>
<dbReference type="Pfam" id="PF00596">
    <property type="entry name" value="Aldolase_II"/>
    <property type="match status" value="1"/>
</dbReference>
<protein>
    <submittedName>
        <fullName evidence="3">Class II aldolase/adducin family protein</fullName>
    </submittedName>
</protein>
<dbReference type="EMBL" id="CP045121">
    <property type="protein sequence ID" value="QIN80015.1"/>
    <property type="molecule type" value="Genomic_DNA"/>
</dbReference>
<dbReference type="AlphaFoldDB" id="A0A6G8Q0N9"/>
<keyword evidence="4" id="KW-1185">Reference proteome</keyword>
<dbReference type="PANTHER" id="PTHR10672">
    <property type="entry name" value="ADDUCIN"/>
    <property type="match status" value="1"/>
</dbReference>
<organism evidence="3 4">
    <name type="scientific">Rubrobacter marinus</name>
    <dbReference type="NCBI Taxonomy" id="2653852"/>
    <lineage>
        <taxon>Bacteria</taxon>
        <taxon>Bacillati</taxon>
        <taxon>Actinomycetota</taxon>
        <taxon>Rubrobacteria</taxon>
        <taxon>Rubrobacterales</taxon>
        <taxon>Rubrobacteraceae</taxon>
        <taxon>Rubrobacter</taxon>
    </lineage>
</organism>
<dbReference type="SMART" id="SM01007">
    <property type="entry name" value="Aldolase_II"/>
    <property type="match status" value="1"/>
</dbReference>
<name>A0A6G8Q0N9_9ACTN</name>
<feature type="domain" description="Class II aldolase/adducin N-terminal" evidence="2">
    <location>
        <begin position="27"/>
        <end position="206"/>
    </location>
</feature>
<dbReference type="GO" id="GO:0051015">
    <property type="term" value="F:actin filament binding"/>
    <property type="evidence" value="ECO:0007669"/>
    <property type="project" value="TreeGrafter"/>
</dbReference>
<proteinExistence type="inferred from homology"/>
<sequence>MCGRRRRETWRVGVSQGSAAAETNVREALAYGCKILALEGQGDIIWGHVTLRTPENPEKLYMKPAAMGLEEISASDLITVDLDGKKVDGERPRHSEVFIHTEIMRARPEVDCVVHTHPPHAVAFGSTNRPLLPVGHEGSLFAGGLPVFSETTDLIVTRELGEALAGTLGGSNAVLLQNHGLVAAGGSIAEAVMTAVVLERACRVQMLADAMGGARAWTDPEEALAKKKRIYHKQALEQAFEYYARRVRALEARGL</sequence>
<reference evidence="3 4" key="1">
    <citation type="submission" date="2019-10" db="EMBL/GenBank/DDBJ databases">
        <title>Rubrobacter sp nov SCSIO 52915 isolated from a deep-sea sediment in the South China Sea.</title>
        <authorList>
            <person name="Chen R.W."/>
        </authorList>
    </citation>
    <scope>NUCLEOTIDE SEQUENCE [LARGE SCALE GENOMIC DNA]</scope>
    <source>
        <strain evidence="3 4">SCSIO 52915</strain>
    </source>
</reference>
<dbReference type="Gene3D" id="3.40.225.10">
    <property type="entry name" value="Class II aldolase/adducin N-terminal domain"/>
    <property type="match status" value="1"/>
</dbReference>
<evidence type="ECO:0000313" key="4">
    <source>
        <dbReference type="Proteomes" id="UP000502706"/>
    </source>
</evidence>
<dbReference type="PANTHER" id="PTHR10672:SF3">
    <property type="entry name" value="PROTEIN HU-LI TAI SHAO"/>
    <property type="match status" value="1"/>
</dbReference>
<gene>
    <name evidence="3" type="ORF">GBA65_17460</name>
</gene>
<comment type="similarity">
    <text evidence="1">Belongs to the aldolase class II family.</text>
</comment>
<dbReference type="GO" id="GO:0005856">
    <property type="term" value="C:cytoskeleton"/>
    <property type="evidence" value="ECO:0007669"/>
    <property type="project" value="TreeGrafter"/>
</dbReference>
<accession>A0A6G8Q0N9</accession>
<dbReference type="InterPro" id="IPR001303">
    <property type="entry name" value="Aldolase_II/adducin_N"/>
</dbReference>
<dbReference type="InterPro" id="IPR036409">
    <property type="entry name" value="Aldolase_II/adducin_N_sf"/>
</dbReference>
<dbReference type="SUPFAM" id="SSF53639">
    <property type="entry name" value="AraD/HMP-PK domain-like"/>
    <property type="match status" value="1"/>
</dbReference>
<evidence type="ECO:0000313" key="3">
    <source>
        <dbReference type="EMBL" id="QIN80015.1"/>
    </source>
</evidence>
<dbReference type="InterPro" id="IPR051017">
    <property type="entry name" value="Aldolase-II_Adducin_sf"/>
</dbReference>
<dbReference type="KEGG" id="rmar:GBA65_17460"/>
<dbReference type="Proteomes" id="UP000502706">
    <property type="component" value="Chromosome"/>
</dbReference>
<evidence type="ECO:0000259" key="2">
    <source>
        <dbReference type="SMART" id="SM01007"/>
    </source>
</evidence>